<evidence type="ECO:0000256" key="3">
    <source>
        <dbReference type="ARBA" id="ARBA00022692"/>
    </source>
</evidence>
<evidence type="ECO:0000256" key="8">
    <source>
        <dbReference type="SAM" id="MobiDB-lite"/>
    </source>
</evidence>
<protein>
    <submittedName>
        <fullName evidence="11">Transmembrane protein</fullName>
    </submittedName>
</protein>
<keyword evidence="4" id="KW-0769">Symport</keyword>
<evidence type="ECO:0000313" key="11">
    <source>
        <dbReference type="WBParaSite" id="ACAC_0000864301-mRNA-1"/>
    </source>
</evidence>
<comment type="subcellular location">
    <subcellularLocation>
        <location evidence="1">Membrane</location>
        <topology evidence="1">Multi-pass membrane protein</topology>
    </subcellularLocation>
</comment>
<dbReference type="SUPFAM" id="SSF161070">
    <property type="entry name" value="SNF-like"/>
    <property type="match status" value="1"/>
</dbReference>
<keyword evidence="7" id="KW-1015">Disulfide bond</keyword>
<organism evidence="10 11">
    <name type="scientific">Angiostrongylus cantonensis</name>
    <name type="common">Rat lungworm</name>
    <dbReference type="NCBI Taxonomy" id="6313"/>
    <lineage>
        <taxon>Eukaryota</taxon>
        <taxon>Metazoa</taxon>
        <taxon>Ecdysozoa</taxon>
        <taxon>Nematoda</taxon>
        <taxon>Chromadorea</taxon>
        <taxon>Rhabditida</taxon>
        <taxon>Rhabditina</taxon>
        <taxon>Rhabditomorpha</taxon>
        <taxon>Strongyloidea</taxon>
        <taxon>Metastrongylidae</taxon>
        <taxon>Angiostrongylus</taxon>
    </lineage>
</organism>
<evidence type="ECO:0000256" key="5">
    <source>
        <dbReference type="ARBA" id="ARBA00022989"/>
    </source>
</evidence>
<feature type="region of interest" description="Disordered" evidence="8">
    <location>
        <begin position="65"/>
        <end position="129"/>
    </location>
</feature>
<dbReference type="AlphaFoldDB" id="A0A158P9U2"/>
<feature type="compositionally biased region" description="Polar residues" evidence="8">
    <location>
        <begin position="333"/>
        <end position="344"/>
    </location>
</feature>
<dbReference type="InterPro" id="IPR000175">
    <property type="entry name" value="Na/ntran_symport"/>
</dbReference>
<dbReference type="InterPro" id="IPR037272">
    <property type="entry name" value="SNS_sf"/>
</dbReference>
<keyword evidence="3 9" id="KW-0812">Transmembrane</keyword>
<dbReference type="GO" id="GO:0035725">
    <property type="term" value="P:sodium ion transmembrane transport"/>
    <property type="evidence" value="ECO:0007669"/>
    <property type="project" value="TreeGrafter"/>
</dbReference>
<feature type="compositionally biased region" description="Polar residues" evidence="8">
    <location>
        <begin position="110"/>
        <end position="129"/>
    </location>
</feature>
<dbReference type="GO" id="GO:0005886">
    <property type="term" value="C:plasma membrane"/>
    <property type="evidence" value="ECO:0007669"/>
    <property type="project" value="TreeGrafter"/>
</dbReference>
<evidence type="ECO:0000256" key="9">
    <source>
        <dbReference type="SAM" id="Phobius"/>
    </source>
</evidence>
<reference evidence="10" key="1">
    <citation type="submission" date="2012-09" db="EMBL/GenBank/DDBJ databases">
        <authorList>
            <person name="Martin A.A."/>
        </authorList>
    </citation>
    <scope>NUCLEOTIDE SEQUENCE</scope>
</reference>
<keyword evidence="5 9" id="KW-1133">Transmembrane helix</keyword>
<feature type="region of interest" description="Disordered" evidence="8">
    <location>
        <begin position="319"/>
        <end position="344"/>
    </location>
</feature>
<evidence type="ECO:0000256" key="2">
    <source>
        <dbReference type="ARBA" id="ARBA00022448"/>
    </source>
</evidence>
<keyword evidence="10" id="KW-1185">Reference proteome</keyword>
<feature type="compositionally biased region" description="Low complexity" evidence="8">
    <location>
        <begin position="321"/>
        <end position="332"/>
    </location>
</feature>
<dbReference type="WBParaSite" id="ACAC_0000864301-mRNA-1">
    <property type="protein sequence ID" value="ACAC_0000864301-mRNA-1"/>
    <property type="gene ID" value="ACAC_0000864301"/>
</dbReference>
<dbReference type="GO" id="GO:0006865">
    <property type="term" value="P:amino acid transport"/>
    <property type="evidence" value="ECO:0007669"/>
    <property type="project" value="TreeGrafter"/>
</dbReference>
<feature type="disulfide bond" evidence="7">
    <location>
        <begin position="263"/>
        <end position="272"/>
    </location>
</feature>
<proteinExistence type="predicted"/>
<dbReference type="Pfam" id="PF00209">
    <property type="entry name" value="SNF"/>
    <property type="match status" value="1"/>
</dbReference>
<name>A0A158P9U2_ANGCA</name>
<feature type="compositionally biased region" description="Basic and acidic residues" evidence="8">
    <location>
        <begin position="67"/>
        <end position="85"/>
    </location>
</feature>
<dbReference type="PANTHER" id="PTHR11616:SF240">
    <property type="entry name" value="BLOATED TUBULES, ISOFORM B-RELATED"/>
    <property type="match status" value="1"/>
</dbReference>
<dbReference type="Proteomes" id="UP000035642">
    <property type="component" value="Unassembled WGS sequence"/>
</dbReference>
<feature type="region of interest" description="Disordered" evidence="8">
    <location>
        <begin position="1"/>
        <end position="32"/>
    </location>
</feature>
<reference evidence="11" key="2">
    <citation type="submission" date="2016-04" db="UniProtKB">
        <authorList>
            <consortium name="WormBaseParasite"/>
        </authorList>
    </citation>
    <scope>IDENTIFICATION</scope>
</reference>
<dbReference type="PROSITE" id="PS50267">
    <property type="entry name" value="NA_NEUROTRAN_SYMP_3"/>
    <property type="match status" value="1"/>
</dbReference>
<evidence type="ECO:0000256" key="6">
    <source>
        <dbReference type="ARBA" id="ARBA00023136"/>
    </source>
</evidence>
<dbReference type="PANTHER" id="PTHR11616">
    <property type="entry name" value="SODIUM/CHLORIDE DEPENDENT TRANSPORTER"/>
    <property type="match status" value="1"/>
</dbReference>
<evidence type="ECO:0000313" key="10">
    <source>
        <dbReference type="Proteomes" id="UP000035642"/>
    </source>
</evidence>
<feature type="transmembrane region" description="Helical" evidence="9">
    <location>
        <begin position="212"/>
        <end position="230"/>
    </location>
</feature>
<evidence type="ECO:0000256" key="1">
    <source>
        <dbReference type="ARBA" id="ARBA00004141"/>
    </source>
</evidence>
<evidence type="ECO:0000256" key="4">
    <source>
        <dbReference type="ARBA" id="ARBA00022847"/>
    </source>
</evidence>
<dbReference type="GO" id="GO:0015293">
    <property type="term" value="F:symporter activity"/>
    <property type="evidence" value="ECO:0007669"/>
    <property type="project" value="UniProtKB-KW"/>
</dbReference>
<feature type="transmembrane region" description="Helical" evidence="9">
    <location>
        <begin position="167"/>
        <end position="192"/>
    </location>
</feature>
<accession>A0A158P9U2</accession>
<keyword evidence="2" id="KW-0813">Transport</keyword>
<keyword evidence="6 9" id="KW-0472">Membrane</keyword>
<sequence>MTQDEVVVDPNAQHHDEQPEMEPTQPMELMDPNLHEKDHDIHHQPHDTEIEHDGILELVQRYNEQPTMKDGRSEKNESLPGEKHIGAPVLPGREVESDMLQGSSEDEQRNAMTTKRQQQSDSMSPESTQLGEPYYKTIMDILSIMCLLPLMNDYWEFPVQVARNGGYAFIFLYVIIFAVLVYPTLCFVLFVSQFTQTGLVDVFGMYGPAYKGFGYGYLVLIIISHMSILHDSSILLKHLRVSLDDNPSMFACMQPYVQDWSNCTSVFLDSSCMAAKSRQEFYARGLCWQQPPSEFAESSVNSYIKYLTERTDGQTVDLEVSPSPKIPTKISSQAQANTSGIRMS</sequence>
<evidence type="ECO:0000256" key="7">
    <source>
        <dbReference type="PIRSR" id="PIRSR600175-2"/>
    </source>
</evidence>